<dbReference type="EMBL" id="CP011310">
    <property type="protein sequence ID" value="AKQ40933.1"/>
    <property type="molecule type" value="Genomic_DNA"/>
</dbReference>
<evidence type="ECO:0000313" key="3">
    <source>
        <dbReference type="Proteomes" id="UP000059113"/>
    </source>
</evidence>
<protein>
    <submittedName>
        <fullName evidence="2">Uncharacterized protein</fullName>
    </submittedName>
</protein>
<reference evidence="2 3" key="1">
    <citation type="journal article" date="2015" name="Int. J. Syst. Evol. Microbiol.">
        <title>Erythrobacter atlanticus sp. nov., a bacterium from ocean sediment able to degrade polycyclic aromatic hydrocarbons.</title>
        <authorList>
            <person name="Zhuang L."/>
            <person name="Liu Y."/>
            <person name="Wang L."/>
            <person name="Wang W."/>
            <person name="Shao Z."/>
        </authorList>
    </citation>
    <scope>NUCLEOTIDE SEQUENCE [LARGE SCALE GENOMIC DNA]</scope>
    <source>
        <strain evidence="3">s21-N3</strain>
    </source>
</reference>
<evidence type="ECO:0000256" key="1">
    <source>
        <dbReference type="SAM" id="MobiDB-lite"/>
    </source>
</evidence>
<dbReference type="PATRIC" id="fig|1648404.4.peg.220"/>
<feature type="region of interest" description="Disordered" evidence="1">
    <location>
        <begin position="19"/>
        <end position="45"/>
    </location>
</feature>
<evidence type="ECO:0000313" key="2">
    <source>
        <dbReference type="EMBL" id="AKQ40933.1"/>
    </source>
</evidence>
<dbReference type="AlphaFoldDB" id="A0A0H4VV63"/>
<dbReference type="KEGG" id="ery:CP97_01025"/>
<dbReference type="Proteomes" id="UP000059113">
    <property type="component" value="Chromosome"/>
</dbReference>
<keyword evidence="3" id="KW-1185">Reference proteome</keyword>
<sequence>MTFLLAAAPLALLAACGEPETEDTAALETDKAATTQSADDTRSAHATDLDEAGDFSGTYSFDAPDGTRTQLTVNAQDDTFEYKGADGTLESGNYDRLADGYRIKIEDWFGSPAYFTVSDGDLVRLEQDIDITPDMQVSGERYVRGDDEDDAVFSREPELASPVAPQD</sequence>
<name>A0A0H4VV63_9SPHN</name>
<organism evidence="2 3">
    <name type="scientific">Aurantiacibacter atlanticus</name>
    <dbReference type="NCBI Taxonomy" id="1648404"/>
    <lineage>
        <taxon>Bacteria</taxon>
        <taxon>Pseudomonadati</taxon>
        <taxon>Pseudomonadota</taxon>
        <taxon>Alphaproteobacteria</taxon>
        <taxon>Sphingomonadales</taxon>
        <taxon>Erythrobacteraceae</taxon>
        <taxon>Aurantiacibacter</taxon>
    </lineage>
</organism>
<gene>
    <name evidence="2" type="ORF">CP97_01025</name>
</gene>
<proteinExistence type="predicted"/>
<feature type="region of interest" description="Disordered" evidence="1">
    <location>
        <begin position="136"/>
        <end position="167"/>
    </location>
</feature>
<reference evidence="3" key="2">
    <citation type="submission" date="2015-04" db="EMBL/GenBank/DDBJ databases">
        <title>The complete genome sequence of Erythrobacter sp. s21-N3.</title>
        <authorList>
            <person name="Zhuang L."/>
            <person name="Liu Y."/>
            <person name="Shao Z."/>
        </authorList>
    </citation>
    <scope>NUCLEOTIDE SEQUENCE [LARGE SCALE GENOMIC DNA]</scope>
    <source>
        <strain evidence="3">s21-N3</strain>
    </source>
</reference>
<accession>A0A0H4VV63</accession>
<dbReference type="STRING" id="1648404.CP97_01025"/>